<dbReference type="Proteomes" id="UP001153269">
    <property type="component" value="Unassembled WGS sequence"/>
</dbReference>
<proteinExistence type="predicted"/>
<organism evidence="2 3">
    <name type="scientific">Pleuronectes platessa</name>
    <name type="common">European plaice</name>
    <dbReference type="NCBI Taxonomy" id="8262"/>
    <lineage>
        <taxon>Eukaryota</taxon>
        <taxon>Metazoa</taxon>
        <taxon>Chordata</taxon>
        <taxon>Craniata</taxon>
        <taxon>Vertebrata</taxon>
        <taxon>Euteleostomi</taxon>
        <taxon>Actinopterygii</taxon>
        <taxon>Neopterygii</taxon>
        <taxon>Teleostei</taxon>
        <taxon>Neoteleostei</taxon>
        <taxon>Acanthomorphata</taxon>
        <taxon>Carangaria</taxon>
        <taxon>Pleuronectiformes</taxon>
        <taxon>Pleuronectoidei</taxon>
        <taxon>Pleuronectidae</taxon>
        <taxon>Pleuronectes</taxon>
    </lineage>
</organism>
<feature type="compositionally biased region" description="Acidic residues" evidence="1">
    <location>
        <begin position="97"/>
        <end position="121"/>
    </location>
</feature>
<accession>A0A9N7YZZ6</accession>
<protein>
    <submittedName>
        <fullName evidence="2">Uncharacterized protein</fullName>
    </submittedName>
</protein>
<dbReference type="EMBL" id="CADEAL010003906">
    <property type="protein sequence ID" value="CAB1446166.1"/>
    <property type="molecule type" value="Genomic_DNA"/>
</dbReference>
<dbReference type="AlphaFoldDB" id="A0A9N7YZZ6"/>
<keyword evidence="3" id="KW-1185">Reference proteome</keyword>
<sequence length="130" mass="15160">MNRRKGVLERLQSARSGEKESEGWGWWLRETDGGKSEENKWKGNAVKRQREHLPGEAAPTATQTQVSMVISPYSGDDTDDGAHLPTAPQWKESEKEHDEEEEDEEENEEDEENEENEEFYEWMERRSSMS</sequence>
<evidence type="ECO:0000313" key="2">
    <source>
        <dbReference type="EMBL" id="CAB1446166.1"/>
    </source>
</evidence>
<comment type="caution">
    <text evidence="2">The sequence shown here is derived from an EMBL/GenBank/DDBJ whole genome shotgun (WGS) entry which is preliminary data.</text>
</comment>
<reference evidence="2" key="1">
    <citation type="submission" date="2020-03" db="EMBL/GenBank/DDBJ databases">
        <authorList>
            <person name="Weist P."/>
        </authorList>
    </citation>
    <scope>NUCLEOTIDE SEQUENCE</scope>
</reference>
<feature type="compositionally biased region" description="Basic and acidic residues" evidence="1">
    <location>
        <begin position="29"/>
        <end position="41"/>
    </location>
</feature>
<feature type="region of interest" description="Disordered" evidence="1">
    <location>
        <begin position="1"/>
        <end position="130"/>
    </location>
</feature>
<evidence type="ECO:0000256" key="1">
    <source>
        <dbReference type="SAM" id="MobiDB-lite"/>
    </source>
</evidence>
<gene>
    <name evidence="2" type="ORF">PLEPLA_LOCUS33905</name>
</gene>
<name>A0A9N7YZZ6_PLEPL</name>
<evidence type="ECO:0000313" key="3">
    <source>
        <dbReference type="Proteomes" id="UP001153269"/>
    </source>
</evidence>